<dbReference type="EMBL" id="JBBWWQ010000015">
    <property type="protein sequence ID" value="KAK8928538.1"/>
    <property type="molecule type" value="Genomic_DNA"/>
</dbReference>
<dbReference type="Proteomes" id="UP001418222">
    <property type="component" value="Unassembled WGS sequence"/>
</dbReference>
<evidence type="ECO:0000313" key="2">
    <source>
        <dbReference type="Proteomes" id="UP001418222"/>
    </source>
</evidence>
<keyword evidence="2" id="KW-1185">Reference proteome</keyword>
<sequence>MHQESPPVVQNDKFYTCLLSKENSAPNTSFRVYYADDAVAFPFFLESQSGTPKHPMTVGVTLPPLTPPPSYFSASSKKKKGNMRLTRSRKNRIISSILPKQRMSKVQCSWTYTPTLLHFIHGGLLRLLPAGFFSFDVSAGACRAFSHGATRPSSKQSGLFSNGLTLVSLKKAIVETIICAKLF</sequence>
<comment type="caution">
    <text evidence="1">The sequence shown here is derived from an EMBL/GenBank/DDBJ whole genome shotgun (WGS) entry which is preliminary data.</text>
</comment>
<reference evidence="1 2" key="1">
    <citation type="journal article" date="2022" name="Nat. Plants">
        <title>Genomes of leafy and leafless Platanthera orchids illuminate the evolution of mycoheterotrophy.</title>
        <authorList>
            <person name="Li M.H."/>
            <person name="Liu K.W."/>
            <person name="Li Z."/>
            <person name="Lu H.C."/>
            <person name="Ye Q.L."/>
            <person name="Zhang D."/>
            <person name="Wang J.Y."/>
            <person name="Li Y.F."/>
            <person name="Zhong Z.M."/>
            <person name="Liu X."/>
            <person name="Yu X."/>
            <person name="Liu D.K."/>
            <person name="Tu X.D."/>
            <person name="Liu B."/>
            <person name="Hao Y."/>
            <person name="Liao X.Y."/>
            <person name="Jiang Y.T."/>
            <person name="Sun W.H."/>
            <person name="Chen J."/>
            <person name="Chen Y.Q."/>
            <person name="Ai Y."/>
            <person name="Zhai J.W."/>
            <person name="Wu S.S."/>
            <person name="Zhou Z."/>
            <person name="Hsiao Y.Y."/>
            <person name="Wu W.L."/>
            <person name="Chen Y.Y."/>
            <person name="Lin Y.F."/>
            <person name="Hsu J.L."/>
            <person name="Li C.Y."/>
            <person name="Wang Z.W."/>
            <person name="Zhao X."/>
            <person name="Zhong W.Y."/>
            <person name="Ma X.K."/>
            <person name="Ma L."/>
            <person name="Huang J."/>
            <person name="Chen G.Z."/>
            <person name="Huang M.Z."/>
            <person name="Huang L."/>
            <person name="Peng D.H."/>
            <person name="Luo Y.B."/>
            <person name="Zou S.Q."/>
            <person name="Chen S.P."/>
            <person name="Lan S."/>
            <person name="Tsai W.C."/>
            <person name="Van de Peer Y."/>
            <person name="Liu Z.J."/>
        </authorList>
    </citation>
    <scope>NUCLEOTIDE SEQUENCE [LARGE SCALE GENOMIC DNA]</scope>
    <source>
        <strain evidence="1">Lor287</strain>
    </source>
</reference>
<dbReference type="AlphaFoldDB" id="A0AAP0B516"/>
<dbReference type="PANTHER" id="PTHR33257">
    <property type="entry name" value="OS05G0165500 PROTEIN"/>
    <property type="match status" value="1"/>
</dbReference>
<dbReference type="PANTHER" id="PTHR33257:SF4">
    <property type="entry name" value="EXPRESSED PROTEIN"/>
    <property type="match status" value="1"/>
</dbReference>
<organism evidence="1 2">
    <name type="scientific">Platanthera zijinensis</name>
    <dbReference type="NCBI Taxonomy" id="2320716"/>
    <lineage>
        <taxon>Eukaryota</taxon>
        <taxon>Viridiplantae</taxon>
        <taxon>Streptophyta</taxon>
        <taxon>Embryophyta</taxon>
        <taxon>Tracheophyta</taxon>
        <taxon>Spermatophyta</taxon>
        <taxon>Magnoliopsida</taxon>
        <taxon>Liliopsida</taxon>
        <taxon>Asparagales</taxon>
        <taxon>Orchidaceae</taxon>
        <taxon>Orchidoideae</taxon>
        <taxon>Orchideae</taxon>
        <taxon>Orchidinae</taxon>
        <taxon>Platanthera</taxon>
    </lineage>
</organism>
<proteinExistence type="predicted"/>
<name>A0AAP0B516_9ASPA</name>
<gene>
    <name evidence="1" type="ORF">KSP39_PZI017821</name>
</gene>
<protein>
    <submittedName>
        <fullName evidence="1">Uncharacterized protein</fullName>
    </submittedName>
</protein>
<evidence type="ECO:0000313" key="1">
    <source>
        <dbReference type="EMBL" id="KAK8928538.1"/>
    </source>
</evidence>
<accession>A0AAP0B516</accession>